<name>A0A9J6B1I1_SOLCO</name>
<reference evidence="1 2" key="1">
    <citation type="submission" date="2020-09" db="EMBL/GenBank/DDBJ databases">
        <title>De no assembly of potato wild relative species, Solanum commersonii.</title>
        <authorList>
            <person name="Cho K."/>
        </authorList>
    </citation>
    <scope>NUCLEOTIDE SEQUENCE [LARGE SCALE GENOMIC DNA]</scope>
    <source>
        <strain evidence="1">LZ3.2</strain>
        <tissue evidence="1">Leaf</tissue>
    </source>
</reference>
<comment type="caution">
    <text evidence="1">The sequence shown here is derived from an EMBL/GenBank/DDBJ whole genome shotgun (WGS) entry which is preliminary data.</text>
</comment>
<protein>
    <submittedName>
        <fullName evidence="1">Uncharacterized protein</fullName>
    </submittedName>
</protein>
<sequence>GDTEWTYHYSLNPGDFAAWGCNNPLYFKNNTIYLVGDKAAQRPSRKFYGRHFPSSKQRSIQKAYTEDVHNGGMLVLFLSREERDVEVWRYKLKSVGEGTTNKLVNKIYFPMFHDNNKVFSIVWPIANHTLSSKLTQVIWKHKASKKTQLHRDLVGNFVEIFFEFKTKINLKGIHNRRCR</sequence>
<dbReference type="AlphaFoldDB" id="A0A9J6B1I1"/>
<dbReference type="Proteomes" id="UP000824120">
    <property type="component" value="Chromosome 1"/>
</dbReference>
<evidence type="ECO:0000313" key="2">
    <source>
        <dbReference type="Proteomes" id="UP000824120"/>
    </source>
</evidence>
<accession>A0A9J6B1I1</accession>
<evidence type="ECO:0000313" key="1">
    <source>
        <dbReference type="EMBL" id="KAG5630582.1"/>
    </source>
</evidence>
<gene>
    <name evidence="1" type="ORF">H5410_002299</name>
</gene>
<dbReference type="EMBL" id="JACXVP010000001">
    <property type="protein sequence ID" value="KAG5630582.1"/>
    <property type="molecule type" value="Genomic_DNA"/>
</dbReference>
<proteinExistence type="predicted"/>
<keyword evidence="2" id="KW-1185">Reference proteome</keyword>
<organism evidence="1 2">
    <name type="scientific">Solanum commersonii</name>
    <name type="common">Commerson's wild potato</name>
    <name type="synonym">Commerson's nightshade</name>
    <dbReference type="NCBI Taxonomy" id="4109"/>
    <lineage>
        <taxon>Eukaryota</taxon>
        <taxon>Viridiplantae</taxon>
        <taxon>Streptophyta</taxon>
        <taxon>Embryophyta</taxon>
        <taxon>Tracheophyta</taxon>
        <taxon>Spermatophyta</taxon>
        <taxon>Magnoliopsida</taxon>
        <taxon>eudicotyledons</taxon>
        <taxon>Gunneridae</taxon>
        <taxon>Pentapetalae</taxon>
        <taxon>asterids</taxon>
        <taxon>lamiids</taxon>
        <taxon>Solanales</taxon>
        <taxon>Solanaceae</taxon>
        <taxon>Solanoideae</taxon>
        <taxon>Solaneae</taxon>
        <taxon>Solanum</taxon>
    </lineage>
</organism>
<feature type="non-terminal residue" evidence="1">
    <location>
        <position position="179"/>
    </location>
</feature>